<reference evidence="4" key="1">
    <citation type="submission" date="2021-02" db="EMBL/GenBank/DDBJ databases">
        <authorList>
            <person name="Dougan E. K."/>
            <person name="Rhodes N."/>
            <person name="Thang M."/>
            <person name="Chan C."/>
        </authorList>
    </citation>
    <scope>NUCLEOTIDE SEQUENCE</scope>
</reference>
<name>A0A812SM97_9DINO</name>
<gene>
    <name evidence="4" type="ORF">SNAT2548_LOCUS26991</name>
</gene>
<keyword evidence="3" id="KW-0472">Membrane</keyword>
<keyword evidence="1" id="KW-0175">Coiled coil</keyword>
<sequence length="1276" mass="139668">MASGYSIKSMRSALSRWTRAKAKVRVAGSLWRELRERSGLLQAVWKLNLLKVQSWLNCDPPSRTTPGQTQDLEGGDCGGGEVAHERGGEVDTEPPTSMATVGFGMTWPEGAWEPAACEACEACEALPAYADGDRVEYFSPTYGLWLLAEVMLQSEASKRKVSYSVTLKGRSVPWKLPDVVTSFAAMLRSWHGRRSRSQEWLAAEIDGLEIAVAGHKSWLRSCVPGTSCPFFGHVPDGSLMLGQGEGGLCEEMSRDEESAALTVDRKVGEARLVTRQHSVEPVFFTTIRNLAQCFLYIKTVQYHHEQHEAGPSWLWLLLVGLATLFGLVCPFIMAAKISLASFSSKVRIFGQEALAIAQAQQKFAEVRGSAVEVFRGPTRGWIPTTVSDKAERDATETASAQSFPFTQRRPEMTEETKAEPPQKAAALCKAAPPKEAPPKEAATRRAAEEGRWVQAAQELGAEQRLIVNAQGLAEVALRSSQAPRKNNYNWEEFAVSEDETEEAGLRWDISLGEGAAFMKILRASKRGLKNWYEADEAAPAHPKSSKSERRDLSSAGVVGRELQLRGAMEAPLEALELVKSSAGLSGGRCGDVMEPSEATRASSVPPSLVLTRSCLEECLECLAGQAEPAEQEMPEPRALVSCGSTGGSEPREPEPRNPFAEWRDSGYALPGTPESIRKASTGWQSGLLSPGDDWMFGVREALGGKVAKAEQQQVELSERLTGAEADPAILRFSQHFHERMQAREGQLRDRLLEEQAGEEVEEAIGGGSLKHKKIGEVVAAPLAARRYSYECPQCKATAESTTRDRRINNPGEVVAAPLAARSYSYGCPQCKATVESTTRDGRINNPRKCGHQFTVAAGEVVAAPLAARHYSYECPQCKATVESTARDGRINNRRKCGHQFTVAAGEVVGERVMRAVRAGVWVGGGGGAESMLSATMCLREGAGEEDEAERKKAGGERLEFREGWGRIGGGSLKRKKDGSGTEWGYRKERKWEGGGTEWGYRDGGWVSGEGQGEGLVVGGCWRRWSGMVGKGKGGGEGGQGKGLVAQWVLLYSGKWLEKKWQGRRVFTDAAPLLLASADKERARIAQETYEELAERVEQAQIARGLGRTARREERDLALGGKDSREELEKQIEEMREGQRKLELELAESRAREAERAGELKEKEAELITVRREKVVLTKELADAKKREKELAAQRAELLEQAQQHILELTSVRPAAAVCNFCTQPQWFVVAFIFANRRFCSAGFGEGSPSLEFELKDEAGEILADLDFEARSGSPLD</sequence>
<feature type="compositionally biased region" description="Basic and acidic residues" evidence="2">
    <location>
        <begin position="436"/>
        <end position="449"/>
    </location>
</feature>
<feature type="compositionally biased region" description="Polar residues" evidence="2">
    <location>
        <begin position="62"/>
        <end position="71"/>
    </location>
</feature>
<dbReference type="Proteomes" id="UP000604046">
    <property type="component" value="Unassembled WGS sequence"/>
</dbReference>
<dbReference type="EMBL" id="CAJNDS010002450">
    <property type="protein sequence ID" value="CAE7480751.1"/>
    <property type="molecule type" value="Genomic_DNA"/>
</dbReference>
<evidence type="ECO:0000313" key="5">
    <source>
        <dbReference type="Proteomes" id="UP000604046"/>
    </source>
</evidence>
<organism evidence="4 5">
    <name type="scientific">Symbiodinium natans</name>
    <dbReference type="NCBI Taxonomy" id="878477"/>
    <lineage>
        <taxon>Eukaryota</taxon>
        <taxon>Sar</taxon>
        <taxon>Alveolata</taxon>
        <taxon>Dinophyceae</taxon>
        <taxon>Suessiales</taxon>
        <taxon>Symbiodiniaceae</taxon>
        <taxon>Symbiodinium</taxon>
    </lineage>
</organism>
<accession>A0A812SM97</accession>
<feature type="compositionally biased region" description="Polar residues" evidence="2">
    <location>
        <begin position="396"/>
        <end position="405"/>
    </location>
</feature>
<comment type="caution">
    <text evidence="4">The sequence shown here is derived from an EMBL/GenBank/DDBJ whole genome shotgun (WGS) entry which is preliminary data.</text>
</comment>
<feature type="transmembrane region" description="Helical" evidence="3">
    <location>
        <begin position="313"/>
        <end position="335"/>
    </location>
</feature>
<evidence type="ECO:0000256" key="1">
    <source>
        <dbReference type="SAM" id="Coils"/>
    </source>
</evidence>
<feature type="coiled-coil region" evidence="1">
    <location>
        <begin position="1079"/>
        <end position="1207"/>
    </location>
</feature>
<evidence type="ECO:0000313" key="4">
    <source>
        <dbReference type="EMBL" id="CAE7480751.1"/>
    </source>
</evidence>
<keyword evidence="3" id="KW-0812">Transmembrane</keyword>
<dbReference type="OrthoDB" id="437949at2759"/>
<keyword evidence="3" id="KW-1133">Transmembrane helix</keyword>
<protein>
    <submittedName>
        <fullName evidence="4">Uncharacterized protein</fullName>
    </submittedName>
</protein>
<keyword evidence="5" id="KW-1185">Reference proteome</keyword>
<feature type="compositionally biased region" description="Low complexity" evidence="2">
    <location>
        <begin position="421"/>
        <end position="433"/>
    </location>
</feature>
<dbReference type="AlphaFoldDB" id="A0A812SM97"/>
<feature type="region of interest" description="Disordered" evidence="2">
    <location>
        <begin position="61"/>
        <end position="96"/>
    </location>
</feature>
<feature type="region of interest" description="Disordered" evidence="2">
    <location>
        <begin position="384"/>
        <end position="449"/>
    </location>
</feature>
<feature type="compositionally biased region" description="Basic and acidic residues" evidence="2">
    <location>
        <begin position="408"/>
        <end position="420"/>
    </location>
</feature>
<evidence type="ECO:0000256" key="3">
    <source>
        <dbReference type="SAM" id="Phobius"/>
    </source>
</evidence>
<evidence type="ECO:0000256" key="2">
    <source>
        <dbReference type="SAM" id="MobiDB-lite"/>
    </source>
</evidence>
<feature type="region of interest" description="Disordered" evidence="2">
    <location>
        <begin position="627"/>
        <end position="663"/>
    </location>
</feature>
<proteinExistence type="predicted"/>
<feature type="region of interest" description="Disordered" evidence="2">
    <location>
        <begin position="536"/>
        <end position="556"/>
    </location>
</feature>